<evidence type="ECO:0000313" key="1">
    <source>
        <dbReference type="EMBL" id="PIT51671.1"/>
    </source>
</evidence>
<proteinExistence type="predicted"/>
<evidence type="ECO:0000313" key="2">
    <source>
        <dbReference type="Proteomes" id="UP000231484"/>
    </source>
</evidence>
<name>A0A2N9XSC8_9NEIS</name>
<accession>A0A2N9XSC8</accession>
<dbReference type="EMBL" id="MEIQ01000027">
    <property type="protein sequence ID" value="PIT51671.1"/>
    <property type="molecule type" value="Genomic_DNA"/>
</dbReference>
<gene>
    <name evidence="1" type="ORF">BHC48_03055</name>
</gene>
<sequence>MDGGFATGNDDVFTLILLDDVKNVLQGHALVAHEVGIAPRAFEIAGSQTDENGRHAGIVAFTL</sequence>
<organism evidence="1 2">
    <name type="scientific">Snodgrassella alvi</name>
    <dbReference type="NCBI Taxonomy" id="1196083"/>
    <lineage>
        <taxon>Bacteria</taxon>
        <taxon>Pseudomonadati</taxon>
        <taxon>Pseudomonadota</taxon>
        <taxon>Betaproteobacteria</taxon>
        <taxon>Neisseriales</taxon>
        <taxon>Neisseriaceae</taxon>
        <taxon>Snodgrassella</taxon>
    </lineage>
</organism>
<comment type="caution">
    <text evidence="1">The sequence shown here is derived from an EMBL/GenBank/DDBJ whole genome shotgun (WGS) entry which is preliminary data.</text>
</comment>
<protein>
    <submittedName>
        <fullName evidence="1">Uncharacterized protein</fullName>
    </submittedName>
</protein>
<dbReference type="AlphaFoldDB" id="A0A2N9XSC8"/>
<reference evidence="1 2" key="1">
    <citation type="journal article" date="2017" name="MBio">
        <title>Type VI secretion-mediated competition in the bee gut microbiome.</title>
        <authorList>
            <person name="Steele M.I."/>
            <person name="Kwong W.K."/>
            <person name="Powell J.E."/>
            <person name="Whiteley M."/>
            <person name="Moran N.A."/>
        </authorList>
    </citation>
    <scope>NUCLEOTIDE SEQUENCE [LARGE SCALE GENOMIC DNA]</scope>
    <source>
        <strain evidence="1 2">Occ4-2</strain>
    </source>
</reference>
<dbReference type="Proteomes" id="UP000231484">
    <property type="component" value="Unassembled WGS sequence"/>
</dbReference>